<dbReference type="EMBL" id="LN610699">
    <property type="protein sequence ID" value="CEF90231.1"/>
    <property type="molecule type" value="Genomic_RNA"/>
</dbReference>
<evidence type="ECO:0000313" key="2">
    <source>
        <dbReference type="EMBL" id="CEF90231.1"/>
    </source>
</evidence>
<dbReference type="OrthoDB" id="19263at10239"/>
<organism evidence="2">
    <name type="scientific">Beauveria bassiana RNA virus 1</name>
    <dbReference type="NCBI Taxonomy" id="1054649"/>
    <lineage>
        <taxon>Viruses</taxon>
        <taxon>Riboviria</taxon>
        <taxon>Orthornavirae</taxon>
        <taxon>Pisuviricota</taxon>
        <taxon>Duplopiviricetes</taxon>
        <taxon>Durnavirales</taxon>
        <taxon>Amalgaviridae</taxon>
        <taxon>Unirnavirus</taxon>
        <taxon>Unirnavirus beauveriae</taxon>
    </lineage>
</organism>
<dbReference type="GeneID" id="24923350"/>
<proteinExistence type="predicted"/>
<keyword evidence="3" id="KW-1185">Reference proteome</keyword>
<dbReference type="RefSeq" id="YP_009154710.1">
    <property type="nucleotide sequence ID" value="NC_027428.1"/>
</dbReference>
<sequence length="315" mass="34054">MMTPVARNQERADVSSVKEATQSAPGTATNTGATERPTSPAARRSSTPVRPQVPPDLEAGLTLNMVTTRTVPSHPEAVLRVLQAFLGARGVTTLPSSVRDLYPSNWRIGNTTIPVRGSPESATRLGEVLPHLRGFNAKGEEVHWISEGRDASSVVRLMAEWDSPVEIAAAILADVKDVDVSKDDVLAVAQRSPQALEQLKKSGKEFKEHVQRWLDPVALRRSPEFIAVSLRYKAQLRSLIDEQQKAIVAARKATAAVNRALGERDEALARLDPGYVPKRATAARALAEFGIDLDGDTEMDDAAGAASDALRDLDF</sequence>
<feature type="region of interest" description="Disordered" evidence="1">
    <location>
        <begin position="1"/>
        <end position="59"/>
    </location>
</feature>
<protein>
    <submittedName>
        <fullName evidence="2">Uncharacterized protein</fullName>
    </submittedName>
</protein>
<dbReference type="KEGG" id="vg:24923350"/>
<name>A0A0G4DJ74_9VIRU</name>
<accession>A0A0G4DJ74</accession>
<evidence type="ECO:0000313" key="3">
    <source>
        <dbReference type="Proteomes" id="UP000243046"/>
    </source>
</evidence>
<feature type="compositionally biased region" description="Polar residues" evidence="1">
    <location>
        <begin position="18"/>
        <end position="37"/>
    </location>
</feature>
<dbReference type="Proteomes" id="UP000243046">
    <property type="component" value="Segment"/>
</dbReference>
<evidence type="ECO:0000256" key="1">
    <source>
        <dbReference type="SAM" id="MobiDB-lite"/>
    </source>
</evidence>
<reference evidence="2" key="1">
    <citation type="journal article" date="2015" name="Arch. Virol.">
        <title>Identification and sequence determination of a novel double-stranded RNA mycovirus from the entomopathogenic fungus Beauveria bassiana.</title>
        <authorList>
            <person name="Kotta-Loizou I."/>
            <person name="Sipkova J."/>
            <person name="Coutts R.H."/>
        </authorList>
    </citation>
    <scope>NUCLEOTIDE SEQUENCE [LARGE SCALE GENOMIC DNA]</scope>
</reference>